<feature type="chain" id="PRO_5046145503" description="Peptidase M43 pregnancy-associated plasma-A domain-containing protein" evidence="10">
    <location>
        <begin position="19"/>
        <end position="299"/>
    </location>
</feature>
<dbReference type="Gene3D" id="3.40.390.10">
    <property type="entry name" value="Collagenase (Catalytic Domain)"/>
    <property type="match status" value="1"/>
</dbReference>
<evidence type="ECO:0000256" key="8">
    <source>
        <dbReference type="ARBA" id="ARBA00023157"/>
    </source>
</evidence>
<reference evidence="13" key="1">
    <citation type="submission" date="2024-06" db="EMBL/GenBank/DDBJ databases">
        <title>Multi-omics analyses provide insights into the biosynthesis of the anticancer antibiotic pleurotin in Hohenbuehelia grisea.</title>
        <authorList>
            <person name="Weaver J.A."/>
            <person name="Alberti F."/>
        </authorList>
    </citation>
    <scope>NUCLEOTIDE SEQUENCE [LARGE SCALE GENOMIC DNA]</scope>
    <source>
        <strain evidence="13">T-177</strain>
    </source>
</reference>
<organism evidence="12 13">
    <name type="scientific">Hohenbuehelia grisea</name>
    <dbReference type="NCBI Taxonomy" id="104357"/>
    <lineage>
        <taxon>Eukaryota</taxon>
        <taxon>Fungi</taxon>
        <taxon>Dikarya</taxon>
        <taxon>Basidiomycota</taxon>
        <taxon>Agaricomycotina</taxon>
        <taxon>Agaricomycetes</taxon>
        <taxon>Agaricomycetidae</taxon>
        <taxon>Agaricales</taxon>
        <taxon>Pleurotineae</taxon>
        <taxon>Pleurotaceae</taxon>
        <taxon>Hohenbuehelia</taxon>
    </lineage>
</organism>
<evidence type="ECO:0000256" key="4">
    <source>
        <dbReference type="ARBA" id="ARBA00022729"/>
    </source>
</evidence>
<evidence type="ECO:0000256" key="10">
    <source>
        <dbReference type="SAM" id="SignalP"/>
    </source>
</evidence>
<evidence type="ECO:0000313" key="12">
    <source>
        <dbReference type="EMBL" id="KAL0956440.1"/>
    </source>
</evidence>
<dbReference type="Proteomes" id="UP001556367">
    <property type="component" value="Unassembled WGS sequence"/>
</dbReference>
<keyword evidence="3" id="KW-0479">Metal-binding</keyword>
<dbReference type="CDD" id="cd04275">
    <property type="entry name" value="ZnMc_pappalysin_like"/>
    <property type="match status" value="1"/>
</dbReference>
<dbReference type="InterPro" id="IPR008754">
    <property type="entry name" value="Peptidase_M43"/>
</dbReference>
<comment type="caution">
    <text evidence="12">The sequence shown here is derived from an EMBL/GenBank/DDBJ whole genome shotgun (WGS) entry which is preliminary data.</text>
</comment>
<gene>
    <name evidence="12" type="ORF">HGRIS_002588</name>
</gene>
<evidence type="ECO:0000256" key="9">
    <source>
        <dbReference type="SAM" id="MobiDB-lite"/>
    </source>
</evidence>
<evidence type="ECO:0000256" key="7">
    <source>
        <dbReference type="ARBA" id="ARBA00023049"/>
    </source>
</evidence>
<dbReference type="InterPro" id="IPR024079">
    <property type="entry name" value="MetalloPept_cat_dom_sf"/>
</dbReference>
<proteinExistence type="inferred from homology"/>
<keyword evidence="7" id="KW-0482">Metalloprotease</keyword>
<evidence type="ECO:0000256" key="6">
    <source>
        <dbReference type="ARBA" id="ARBA00022833"/>
    </source>
</evidence>
<feature type="region of interest" description="Disordered" evidence="9">
    <location>
        <begin position="270"/>
        <end position="299"/>
    </location>
</feature>
<evidence type="ECO:0000259" key="11">
    <source>
        <dbReference type="Pfam" id="PF05572"/>
    </source>
</evidence>
<keyword evidence="6" id="KW-0862">Zinc</keyword>
<dbReference type="EMBL" id="JASNQZ010000006">
    <property type="protein sequence ID" value="KAL0956440.1"/>
    <property type="molecule type" value="Genomic_DNA"/>
</dbReference>
<sequence length="299" mass="32716">MLAFHLLSVSLGLLSVIAAPDPRPRKCGTTISDSELQAAEKHFRANAIAATSLRLRMAKSMLPKPLNVYWHAISSNETRRGGAISDETIAASIEVLNNAYKSTGVTFTLVQTTRTLNHTWFTEVSQDNTWQTDMKKTLRVGNSSDLNIYSVGFDSTGLLGYATFPQRYQDEPHNDGVVISPATLPGGWEPSFNLGHTLTHEVGHWFGLHHTFQGGCSGGGGDQVDDTPPEAYASSGCPIGRDTCDGDTLPDPIHNFMDYSNDECMREFTPGQGKRIRSQLRTYRGLDLPEDDRVAPDAS</sequence>
<name>A0ABR3JMU4_9AGAR</name>
<keyword evidence="5" id="KW-0378">Hydrolase</keyword>
<dbReference type="Pfam" id="PF05572">
    <property type="entry name" value="Peptidase_M43"/>
    <property type="match status" value="1"/>
</dbReference>
<keyword evidence="4 10" id="KW-0732">Signal</keyword>
<evidence type="ECO:0000256" key="5">
    <source>
        <dbReference type="ARBA" id="ARBA00022801"/>
    </source>
</evidence>
<keyword evidence="13" id="KW-1185">Reference proteome</keyword>
<dbReference type="PANTHER" id="PTHR47466:SF1">
    <property type="entry name" value="METALLOPROTEASE MEP1 (AFU_ORTHOLOGUE AFUA_1G07730)-RELATED"/>
    <property type="match status" value="1"/>
</dbReference>
<evidence type="ECO:0000256" key="1">
    <source>
        <dbReference type="ARBA" id="ARBA00008721"/>
    </source>
</evidence>
<dbReference type="PANTHER" id="PTHR47466">
    <property type="match status" value="1"/>
</dbReference>
<accession>A0ABR3JMU4</accession>
<feature type="domain" description="Peptidase M43 pregnancy-associated plasma-A" evidence="11">
    <location>
        <begin position="189"/>
        <end position="280"/>
    </location>
</feature>
<comment type="similarity">
    <text evidence="1">Belongs to the peptidase M43B family.</text>
</comment>
<keyword evidence="8" id="KW-1015">Disulfide bond</keyword>
<keyword evidence="2" id="KW-0645">Protease</keyword>
<feature type="signal peptide" evidence="10">
    <location>
        <begin position="1"/>
        <end position="18"/>
    </location>
</feature>
<dbReference type="SUPFAM" id="SSF55486">
    <property type="entry name" value="Metalloproteases ('zincins'), catalytic domain"/>
    <property type="match status" value="1"/>
</dbReference>
<evidence type="ECO:0000256" key="3">
    <source>
        <dbReference type="ARBA" id="ARBA00022723"/>
    </source>
</evidence>
<evidence type="ECO:0000256" key="2">
    <source>
        <dbReference type="ARBA" id="ARBA00022670"/>
    </source>
</evidence>
<protein>
    <recommendedName>
        <fullName evidence="11">Peptidase M43 pregnancy-associated plasma-A domain-containing protein</fullName>
    </recommendedName>
</protein>
<evidence type="ECO:0000313" key="13">
    <source>
        <dbReference type="Proteomes" id="UP001556367"/>
    </source>
</evidence>